<feature type="signal peptide" evidence="2">
    <location>
        <begin position="1"/>
        <end position="18"/>
    </location>
</feature>
<keyword evidence="2" id="KW-0732">Signal</keyword>
<comment type="caution">
    <text evidence="3">The sequence shown here is derived from an EMBL/GenBank/DDBJ whole genome shotgun (WGS) entry which is preliminary data.</text>
</comment>
<evidence type="ECO:0000256" key="1">
    <source>
        <dbReference type="SAM" id="MobiDB-lite"/>
    </source>
</evidence>
<evidence type="ECO:0000313" key="3">
    <source>
        <dbReference type="EMBL" id="TPX49503.1"/>
    </source>
</evidence>
<protein>
    <submittedName>
        <fullName evidence="3">Uncharacterized protein</fullName>
    </submittedName>
</protein>
<evidence type="ECO:0000256" key="2">
    <source>
        <dbReference type="SAM" id="SignalP"/>
    </source>
</evidence>
<organism evidence="3 4">
    <name type="scientific">Synchytrium endobioticum</name>
    <dbReference type="NCBI Taxonomy" id="286115"/>
    <lineage>
        <taxon>Eukaryota</taxon>
        <taxon>Fungi</taxon>
        <taxon>Fungi incertae sedis</taxon>
        <taxon>Chytridiomycota</taxon>
        <taxon>Chytridiomycota incertae sedis</taxon>
        <taxon>Chytridiomycetes</taxon>
        <taxon>Synchytriales</taxon>
        <taxon>Synchytriaceae</taxon>
        <taxon>Synchytrium</taxon>
    </lineage>
</organism>
<dbReference type="AlphaFoldDB" id="A0A507DD61"/>
<reference evidence="3 4" key="1">
    <citation type="journal article" date="2019" name="Sci. Rep.">
        <title>Comparative genomics of chytrid fungi reveal insights into the obligate biotrophic and pathogenic lifestyle of Synchytrium endobioticum.</title>
        <authorList>
            <person name="van de Vossenberg B.T.L.H."/>
            <person name="Warris S."/>
            <person name="Nguyen H.D.T."/>
            <person name="van Gent-Pelzer M.P.E."/>
            <person name="Joly D.L."/>
            <person name="van de Geest H.C."/>
            <person name="Bonants P.J.M."/>
            <person name="Smith D.S."/>
            <person name="Levesque C.A."/>
            <person name="van der Lee T.A.J."/>
        </authorList>
    </citation>
    <scope>NUCLEOTIDE SEQUENCE [LARGE SCALE GENOMIC DNA]</scope>
    <source>
        <strain evidence="3 4">LEV6574</strain>
    </source>
</reference>
<feature type="region of interest" description="Disordered" evidence="1">
    <location>
        <begin position="429"/>
        <end position="488"/>
    </location>
</feature>
<feature type="compositionally biased region" description="Low complexity" evidence="1">
    <location>
        <begin position="462"/>
        <end position="479"/>
    </location>
</feature>
<name>A0A507DD61_9FUNG</name>
<accession>A0A507DD61</accession>
<gene>
    <name evidence="3" type="ORF">SeLEV6574_g01416</name>
</gene>
<sequence length="488" mass="54803">MLAYFILISLLLLQPFHADANEPTAAKLEEWRDAIRQFRSDHVNLETGELEETLLYRLVNAHKAFHEQHTREDRCKLGAMMGKKRESVTSLENDMLDGVVVDAMVPKGAPVTLEMLKNPADGLSQGLLEVYLECYETIEKVKGVFSDYLSSVGMWTRHDWHGKAQGECVRRLINNVFEEIVGPSTLEDLVPASLPRMLRMVIERKRITERFKELQTSDVSLLSPFTLRFLPLYGDIYKWCSDGSSIVLSEHAHQEISRPETLAYLINFNALVAGKLGLIKFAVSRFLDQEEHNMPSTEEEGYVDIQRVRERMLRLESLQQDYLATVEELKNALVPEFKNLMTRSVGTYLQRLTDSEQYGIPLDIAGGFPELGIFLQLLPSDVPPKYEELAKKVFLLSIAYSATHDTVPDGEDEVTEQLMLCSSLHPAALSESNPDTGNNIASIDQSRSASNLGTDGRADMTSPSSSSGLRRVGSRKSSGYGASLPWNR</sequence>
<feature type="chain" id="PRO_5021191798" evidence="2">
    <location>
        <begin position="19"/>
        <end position="488"/>
    </location>
</feature>
<dbReference type="VEuPathDB" id="FungiDB:SeMB42_g04700"/>
<evidence type="ECO:0000313" key="4">
    <source>
        <dbReference type="Proteomes" id="UP000320475"/>
    </source>
</evidence>
<feature type="compositionally biased region" description="Polar residues" evidence="1">
    <location>
        <begin position="430"/>
        <end position="453"/>
    </location>
</feature>
<proteinExistence type="predicted"/>
<dbReference type="Proteomes" id="UP000320475">
    <property type="component" value="Unassembled WGS sequence"/>
</dbReference>
<dbReference type="EMBL" id="QEAM01000032">
    <property type="protein sequence ID" value="TPX49503.1"/>
    <property type="molecule type" value="Genomic_DNA"/>
</dbReference>